<name>A0A0J6YE71_COCIT</name>
<sequence>MRGLSWGVGEHFDAHHREDSGKKKEKKGLVQAIVVSMLSTRVLFLCVLQFVAGILAVDPEDVYDGGYGSKHSPVQLRIGNGGAGQSGLVKELADAFIKSKVDSGSAPFKVAWYKSDTTVTINYLKDGIVDVGITYSPVAERISIKHGISESPSYYAFRDHFMLIGPPSNPAKLSGDSDIADMFSKMHDAAEAGNTKPPVRFLSRYDKSATNIKEAELWLSIGQVPWATAYSTWYHQYITFPIQALTAAILLREYTITDYGTYLSIPRGLRDQMVIYKKGTNDADDPLLNPAHLLVGARAKNAEMAKEFAKWLVSKEGGQKVIEGFKKDGQQLYSPAPYRHI</sequence>
<dbReference type="PANTHER" id="PTHR37945:SF1">
    <property type="entry name" value="EXTRACELLULAR TUNGSTATE BINDING PROTEIN"/>
    <property type="match status" value="1"/>
</dbReference>
<protein>
    <recommendedName>
        <fullName evidence="1">PBP domain-containing protein</fullName>
    </recommendedName>
</protein>
<dbReference type="InterPro" id="IPR052738">
    <property type="entry name" value="ABC-Tungstate_binding"/>
</dbReference>
<dbReference type="AlphaFoldDB" id="A0A0J6YE71"/>
<dbReference type="PANTHER" id="PTHR37945">
    <property type="entry name" value="EXTRACELLULAR TUNGSTATE BINDING PROTEIN"/>
    <property type="match status" value="1"/>
</dbReference>
<dbReference type="Proteomes" id="UP000054565">
    <property type="component" value="Unassembled WGS sequence"/>
</dbReference>
<dbReference type="STRING" id="404692.A0A0J6YE71"/>
<evidence type="ECO:0000259" key="1">
    <source>
        <dbReference type="Pfam" id="PF12849"/>
    </source>
</evidence>
<dbReference type="SUPFAM" id="SSF53850">
    <property type="entry name" value="Periplasmic binding protein-like II"/>
    <property type="match status" value="1"/>
</dbReference>
<organism evidence="2 3">
    <name type="scientific">Coccidioides immitis RMSCC 2394</name>
    <dbReference type="NCBI Taxonomy" id="404692"/>
    <lineage>
        <taxon>Eukaryota</taxon>
        <taxon>Fungi</taxon>
        <taxon>Dikarya</taxon>
        <taxon>Ascomycota</taxon>
        <taxon>Pezizomycotina</taxon>
        <taxon>Eurotiomycetes</taxon>
        <taxon>Eurotiomycetidae</taxon>
        <taxon>Onygenales</taxon>
        <taxon>Onygenaceae</taxon>
        <taxon>Coccidioides</taxon>
    </lineage>
</organism>
<dbReference type="Gene3D" id="3.40.190.10">
    <property type="entry name" value="Periplasmic binding protein-like II"/>
    <property type="match status" value="2"/>
</dbReference>
<gene>
    <name evidence="2" type="ORF">CIRG_04934</name>
</gene>
<feature type="domain" description="PBP" evidence="1">
    <location>
        <begin position="71"/>
        <end position="316"/>
    </location>
</feature>
<dbReference type="OrthoDB" id="10260248at2759"/>
<accession>A0A0J6YE71</accession>
<evidence type="ECO:0000313" key="2">
    <source>
        <dbReference type="EMBL" id="KMP05253.1"/>
    </source>
</evidence>
<reference evidence="3" key="1">
    <citation type="journal article" date="2010" name="Genome Res.">
        <title>Population genomic sequencing of Coccidioides fungi reveals recent hybridization and transposon control.</title>
        <authorList>
            <person name="Neafsey D.E."/>
            <person name="Barker B.M."/>
            <person name="Sharpton T.J."/>
            <person name="Stajich J.E."/>
            <person name="Park D.J."/>
            <person name="Whiston E."/>
            <person name="Hung C.-Y."/>
            <person name="McMahan C."/>
            <person name="White J."/>
            <person name="Sykes S."/>
            <person name="Heiman D."/>
            <person name="Young S."/>
            <person name="Zeng Q."/>
            <person name="Abouelleil A."/>
            <person name="Aftuck L."/>
            <person name="Bessette D."/>
            <person name="Brown A."/>
            <person name="FitzGerald M."/>
            <person name="Lui A."/>
            <person name="Macdonald J.P."/>
            <person name="Priest M."/>
            <person name="Orbach M.J."/>
            <person name="Galgiani J.N."/>
            <person name="Kirkland T.N."/>
            <person name="Cole G.T."/>
            <person name="Birren B.W."/>
            <person name="Henn M.R."/>
            <person name="Taylor J.W."/>
            <person name="Rounsley S.D."/>
        </authorList>
    </citation>
    <scope>NUCLEOTIDE SEQUENCE [LARGE SCALE GENOMIC DNA]</scope>
    <source>
        <strain evidence="3">RMSCC 2394</strain>
    </source>
</reference>
<proteinExistence type="predicted"/>
<dbReference type="EMBL" id="DS028095">
    <property type="protein sequence ID" value="KMP05253.1"/>
    <property type="molecule type" value="Genomic_DNA"/>
</dbReference>
<dbReference type="InterPro" id="IPR024370">
    <property type="entry name" value="PBP_domain"/>
</dbReference>
<evidence type="ECO:0000313" key="3">
    <source>
        <dbReference type="Proteomes" id="UP000054565"/>
    </source>
</evidence>
<dbReference type="Pfam" id="PF12849">
    <property type="entry name" value="PBP_like_2"/>
    <property type="match status" value="1"/>
</dbReference>